<keyword evidence="2" id="KW-0614">Plasmid</keyword>
<dbReference type="Proteomes" id="UP000184749">
    <property type="component" value="Plasmid pRgalIE4872d"/>
</dbReference>
<dbReference type="RefSeq" id="WP_083635933.1">
    <property type="nucleotide sequence ID" value="NZ_CP017105.1"/>
</dbReference>
<gene>
    <name evidence="2" type="ORF">IE4872_PD00469</name>
</gene>
<evidence type="ECO:0000313" key="3">
    <source>
        <dbReference type="Proteomes" id="UP000184749"/>
    </source>
</evidence>
<evidence type="ECO:0000313" key="2">
    <source>
        <dbReference type="EMBL" id="APO71001.1"/>
    </source>
</evidence>
<organism evidence="2 3">
    <name type="scientific">Rhizobium gallicum</name>
    <dbReference type="NCBI Taxonomy" id="56730"/>
    <lineage>
        <taxon>Bacteria</taxon>
        <taxon>Pseudomonadati</taxon>
        <taxon>Pseudomonadota</taxon>
        <taxon>Alphaproteobacteria</taxon>
        <taxon>Hyphomicrobiales</taxon>
        <taxon>Rhizobiaceae</taxon>
        <taxon>Rhizobium/Agrobacterium group</taxon>
        <taxon>Rhizobium</taxon>
    </lineage>
</organism>
<feature type="compositionally biased region" description="Basic and acidic residues" evidence="1">
    <location>
        <begin position="16"/>
        <end position="28"/>
    </location>
</feature>
<dbReference type="EMBL" id="CP017105">
    <property type="protein sequence ID" value="APO71001.1"/>
    <property type="molecule type" value="Genomic_DNA"/>
</dbReference>
<sequence>MAGEQNDARSQSIDEYGGRHGSIHEDEVRRRAHAIWEREGRPEGRQEDHWIQAKGEIEREAGEIEGDDLPSLDALREAAREHTDAFLVATDLEDADQREAAPGTREQP</sequence>
<feature type="region of interest" description="Disordered" evidence="1">
    <location>
        <begin position="88"/>
        <end position="108"/>
    </location>
</feature>
<proteinExistence type="predicted"/>
<dbReference type="InterPro" id="IPR021327">
    <property type="entry name" value="DUF2934"/>
</dbReference>
<dbReference type="OrthoDB" id="8386901at2"/>
<evidence type="ECO:0008006" key="4">
    <source>
        <dbReference type="Google" id="ProtNLM"/>
    </source>
</evidence>
<dbReference type="AlphaFoldDB" id="A0A1L5NSZ2"/>
<name>A0A1L5NSZ2_9HYPH</name>
<dbReference type="Pfam" id="PF11154">
    <property type="entry name" value="DUF2934"/>
    <property type="match status" value="1"/>
</dbReference>
<feature type="region of interest" description="Disordered" evidence="1">
    <location>
        <begin position="1"/>
        <end position="28"/>
    </location>
</feature>
<protein>
    <recommendedName>
        <fullName evidence="4">DUF2934 domain-containing protein</fullName>
    </recommendedName>
</protein>
<accession>A0A1L5NSZ2</accession>
<geneLocation type="plasmid" evidence="3">
    <name>prgalie4872d</name>
</geneLocation>
<reference evidence="2 3" key="1">
    <citation type="submission" date="2016-09" db="EMBL/GenBank/DDBJ databases">
        <title>The complete genome sequences of Rhizobium gallicum, symbiovars gallicum and phaseoli, symbionts associated to common bean (Phaseolus vulgaris).</title>
        <authorList>
            <person name="Bustos P."/>
            <person name="Santamaria R.I."/>
            <person name="Perez-Carrascal O.M."/>
            <person name="Juarez S."/>
            <person name="Lozano L."/>
            <person name="Martinez-Flores I."/>
            <person name="Martinez-Romero E."/>
            <person name="Cevallos M."/>
            <person name="Romero D."/>
            <person name="Davila G."/>
            <person name="Gonzalez V."/>
        </authorList>
    </citation>
    <scope>NUCLEOTIDE SEQUENCE [LARGE SCALE GENOMIC DNA]</scope>
    <source>
        <strain evidence="2 3">IE4872</strain>
        <plasmid evidence="3">prgalie4872d</plasmid>
    </source>
</reference>
<evidence type="ECO:0000256" key="1">
    <source>
        <dbReference type="SAM" id="MobiDB-lite"/>
    </source>
</evidence>